<evidence type="ECO:0000256" key="11">
    <source>
        <dbReference type="ARBA" id="ARBA00022833"/>
    </source>
</evidence>
<dbReference type="SUPFAM" id="SSF117018">
    <property type="entry name" value="ATP-dependent DNA ligase DNA-binding domain"/>
    <property type="match status" value="1"/>
</dbReference>
<dbReference type="PROSITE" id="PS00697">
    <property type="entry name" value="DNA_LIGASE_A1"/>
    <property type="match status" value="1"/>
</dbReference>
<dbReference type="InterPro" id="IPR016059">
    <property type="entry name" value="DNA_ligase_ATP-dep_CS"/>
</dbReference>
<comment type="similarity">
    <text evidence="3 20">Belongs to the ATP-dependent DNA ligase family.</text>
</comment>
<evidence type="ECO:0000256" key="2">
    <source>
        <dbReference type="ARBA" id="ARBA00004123"/>
    </source>
</evidence>
<dbReference type="Gene3D" id="3.30.470.30">
    <property type="entry name" value="DNA ligase/mRNA capping enzyme"/>
    <property type="match status" value="1"/>
</dbReference>
<dbReference type="Gene3D" id="3.30.1490.70">
    <property type="match status" value="1"/>
</dbReference>
<evidence type="ECO:0000256" key="14">
    <source>
        <dbReference type="ARBA" id="ARBA00023172"/>
    </source>
</evidence>
<evidence type="ECO:0000256" key="6">
    <source>
        <dbReference type="ARBA" id="ARBA00022705"/>
    </source>
</evidence>
<keyword evidence="8 19" id="KW-0547">Nucleotide-binding</keyword>
<accession>A0A8B6C3N3</accession>
<feature type="domain" description="ATP-dependent DNA ligase family profile" evidence="23">
    <location>
        <begin position="561"/>
        <end position="695"/>
    </location>
</feature>
<dbReference type="GO" id="GO:0071897">
    <property type="term" value="P:DNA biosynthetic process"/>
    <property type="evidence" value="ECO:0007669"/>
    <property type="project" value="InterPro"/>
</dbReference>
<comment type="catalytic activity">
    <reaction evidence="18 19">
        <text>ATP + (deoxyribonucleotide)n-3'-hydroxyl + 5'-phospho-(deoxyribonucleotide)m = (deoxyribonucleotide)n+m + AMP + diphosphate.</text>
        <dbReference type="EC" id="6.5.1.1"/>
    </reaction>
</comment>
<evidence type="ECO:0000256" key="17">
    <source>
        <dbReference type="ARBA" id="ARBA00023306"/>
    </source>
</evidence>
<evidence type="ECO:0000256" key="19">
    <source>
        <dbReference type="RuleBase" id="RU000617"/>
    </source>
</evidence>
<evidence type="ECO:0000256" key="4">
    <source>
        <dbReference type="ARBA" id="ARBA00022598"/>
    </source>
</evidence>
<dbReference type="PROSITE" id="PS50160">
    <property type="entry name" value="DNA_LIGASE_A3"/>
    <property type="match status" value="1"/>
</dbReference>
<evidence type="ECO:0000256" key="21">
    <source>
        <dbReference type="SAM" id="MobiDB-lite"/>
    </source>
</evidence>
<keyword evidence="9 19" id="KW-0227">DNA damage</keyword>
<dbReference type="PROSITE" id="PS50064">
    <property type="entry name" value="ZF_PARP_2"/>
    <property type="match status" value="1"/>
</dbReference>
<comment type="caution">
    <text evidence="24">The sequence shown here is derived from an EMBL/GenBank/DDBJ whole genome shotgun (WGS) entry which is preliminary data.</text>
</comment>
<dbReference type="SUPFAM" id="SSF56091">
    <property type="entry name" value="DNA ligase/mRNA capping enzyme, catalytic domain"/>
    <property type="match status" value="1"/>
</dbReference>
<keyword evidence="6" id="KW-0235">DNA replication</keyword>
<dbReference type="GO" id="GO:0003677">
    <property type="term" value="F:DNA binding"/>
    <property type="evidence" value="ECO:0007669"/>
    <property type="project" value="InterPro"/>
</dbReference>
<keyword evidence="25" id="KW-1185">Reference proteome</keyword>
<sequence>MLKTLLRTSCINGRSLPRKPISGCILSRNVNLSWYAANNQQQRLLRQFSLSLESHIFSLQYDHVKIQYYLFKLVRNFQSSNKWNNKYIVNYAKGGTTKCKKCKTKIETGDLRVGKVVTNPLSKGAGDMKLWYHPRCMVETFKLTTTMIEKMEGFGDLELEAKDNITKLINESKSVLKKTESMKTSNSAYQKKKPTTSTKSSKKVLKSIYSPSSSTDLLEADIDLSAAGRGQESLNCDVGNPGDSLENFRKLCEDIAAEKSYLVKTKKVSSLLMEGPEGDGFKGDAYLWLKLLLPGFVKRVYNLKSKQLVKLFSQILDTSCEDMVEDLNQGDVAETIKTFLEQSQMILPQKRSTLMLIEIDQYLEELTKVRKEDDQIQILQEVTQRCTADDIKMFVRLITRDLKMNAGAKIILNGLDKNAYDAFQASRDLKDVVQRVKHEQSKPGNSEPINIRTLLMTPVLPMLAQPCRSIEQAFKKCPIGMYAEMKYDGERVQVHKKGDNFSYFSRNLKPVLDHKVKHFSEYIPQAFPSGDDLILDAEVVLIDNETSNPLPFGNLGVHKKAEFKDAQVCLFVFDCLFINGENIMHKPIKERRKLLQDEMMVIKNRVMLSEMRLINDPDDLQDMMDDVFSQGLEGLVLKDINGVYSPGKRHWLKVKKDYLEEGKMADSADLIVLGAYYGTGNKGGLMSIFLMGAYNPHTKKFCTVTKCSSGLDDKTLEELQFQLEVVKINKDVTKVPNWLHVNKTLVPDFVVKDPRESPIWEIIGAEFSKSPAHTADGISIRFPRIADVRDDKTWEYATDVPMLQNLFKNSKEASDIETPKKGKSSPGTSTKKK</sequence>
<evidence type="ECO:0000256" key="20">
    <source>
        <dbReference type="RuleBase" id="RU004196"/>
    </source>
</evidence>
<dbReference type="InterPro" id="IPR050191">
    <property type="entry name" value="ATP-dep_DNA_ligase"/>
</dbReference>
<dbReference type="SUPFAM" id="SSF57716">
    <property type="entry name" value="Glucocorticoid receptor-like (DNA-binding domain)"/>
    <property type="match status" value="1"/>
</dbReference>
<evidence type="ECO:0000256" key="13">
    <source>
        <dbReference type="ARBA" id="ARBA00022842"/>
    </source>
</evidence>
<dbReference type="EMBL" id="UYJE01001055">
    <property type="protein sequence ID" value="VDH98743.1"/>
    <property type="molecule type" value="Genomic_DNA"/>
</dbReference>
<evidence type="ECO:0000259" key="22">
    <source>
        <dbReference type="PROSITE" id="PS50064"/>
    </source>
</evidence>
<comment type="subcellular location">
    <subcellularLocation>
        <location evidence="2">Nucleus</location>
    </subcellularLocation>
</comment>
<dbReference type="EC" id="6.5.1.1" evidence="19"/>
<evidence type="ECO:0000256" key="9">
    <source>
        <dbReference type="ARBA" id="ARBA00022763"/>
    </source>
</evidence>
<gene>
    <name evidence="24" type="ORF">MGAL_10B077803</name>
</gene>
<keyword evidence="16" id="KW-0539">Nucleus</keyword>
<dbReference type="GO" id="GO:0070421">
    <property type="term" value="C:DNA ligase III-XRCC1 complex"/>
    <property type="evidence" value="ECO:0007669"/>
    <property type="project" value="TreeGrafter"/>
</dbReference>
<evidence type="ECO:0000256" key="1">
    <source>
        <dbReference type="ARBA" id="ARBA00001946"/>
    </source>
</evidence>
<dbReference type="InterPro" id="IPR036599">
    <property type="entry name" value="DNA_ligase_N_sf"/>
</dbReference>
<keyword evidence="14 19" id="KW-0233">DNA recombination</keyword>
<dbReference type="SUPFAM" id="SSF50249">
    <property type="entry name" value="Nucleic acid-binding proteins"/>
    <property type="match status" value="1"/>
</dbReference>
<dbReference type="InterPro" id="IPR001510">
    <property type="entry name" value="Znf_PARP"/>
</dbReference>
<dbReference type="Pfam" id="PF04679">
    <property type="entry name" value="DNA_ligase_A_C"/>
    <property type="match status" value="1"/>
</dbReference>
<dbReference type="GO" id="GO:0006310">
    <property type="term" value="P:DNA recombination"/>
    <property type="evidence" value="ECO:0007669"/>
    <property type="project" value="UniProtKB-KW"/>
</dbReference>
<dbReference type="Gene3D" id="2.40.50.140">
    <property type="entry name" value="Nucleic acid-binding proteins"/>
    <property type="match status" value="1"/>
</dbReference>
<dbReference type="InterPro" id="IPR036957">
    <property type="entry name" value="Znf_PARP_sf"/>
</dbReference>
<evidence type="ECO:0000256" key="5">
    <source>
        <dbReference type="ARBA" id="ARBA00022618"/>
    </source>
</evidence>
<dbReference type="Gene3D" id="1.10.3260.10">
    <property type="entry name" value="DNA ligase, ATP-dependent, N-terminal domain"/>
    <property type="match status" value="1"/>
</dbReference>
<evidence type="ECO:0000259" key="23">
    <source>
        <dbReference type="PROSITE" id="PS50160"/>
    </source>
</evidence>
<dbReference type="FunFam" id="3.30.470.30:FF:000003">
    <property type="entry name" value="DNA ligase"/>
    <property type="match status" value="1"/>
</dbReference>
<keyword evidence="12 19" id="KW-0067">ATP-binding</keyword>
<dbReference type="Pfam" id="PF04675">
    <property type="entry name" value="DNA_ligase_A_N"/>
    <property type="match status" value="1"/>
</dbReference>
<dbReference type="GO" id="GO:0006302">
    <property type="term" value="P:double-strand break repair"/>
    <property type="evidence" value="ECO:0007669"/>
    <property type="project" value="TreeGrafter"/>
</dbReference>
<protein>
    <recommendedName>
        <fullName evidence="19">DNA ligase</fullName>
        <ecNumber evidence="19">6.5.1.1</ecNumber>
    </recommendedName>
</protein>
<dbReference type="GO" id="GO:0003910">
    <property type="term" value="F:DNA ligase (ATP) activity"/>
    <property type="evidence" value="ECO:0007669"/>
    <property type="project" value="UniProtKB-EC"/>
</dbReference>
<dbReference type="GO" id="GO:0008270">
    <property type="term" value="F:zinc ion binding"/>
    <property type="evidence" value="ECO:0007669"/>
    <property type="project" value="UniProtKB-KW"/>
</dbReference>
<dbReference type="GO" id="GO:0006273">
    <property type="term" value="P:lagging strand elongation"/>
    <property type="evidence" value="ECO:0007669"/>
    <property type="project" value="TreeGrafter"/>
</dbReference>
<evidence type="ECO:0000256" key="16">
    <source>
        <dbReference type="ARBA" id="ARBA00023242"/>
    </source>
</evidence>
<dbReference type="PANTHER" id="PTHR45674">
    <property type="entry name" value="DNA LIGASE 1/3 FAMILY MEMBER"/>
    <property type="match status" value="1"/>
</dbReference>
<keyword evidence="7" id="KW-0479">Metal-binding</keyword>
<dbReference type="OrthoDB" id="206088at2759"/>
<dbReference type="SMART" id="SM01336">
    <property type="entry name" value="zf-PARP"/>
    <property type="match status" value="1"/>
</dbReference>
<dbReference type="InterPro" id="IPR012308">
    <property type="entry name" value="DNA_ligase_ATP-dep_N"/>
</dbReference>
<evidence type="ECO:0000256" key="8">
    <source>
        <dbReference type="ARBA" id="ARBA00022741"/>
    </source>
</evidence>
<dbReference type="InterPro" id="IPR012340">
    <property type="entry name" value="NA-bd_OB-fold"/>
</dbReference>
<dbReference type="CDD" id="cd07902">
    <property type="entry name" value="Adenylation_DNA_ligase_III"/>
    <property type="match status" value="1"/>
</dbReference>
<dbReference type="InterPro" id="IPR012310">
    <property type="entry name" value="DNA_ligase_ATP-dep_cent"/>
</dbReference>
<reference evidence="24" key="1">
    <citation type="submission" date="2018-11" db="EMBL/GenBank/DDBJ databases">
        <authorList>
            <person name="Alioto T."/>
            <person name="Alioto T."/>
        </authorList>
    </citation>
    <scope>NUCLEOTIDE SEQUENCE</scope>
</reference>
<dbReference type="Pfam" id="PF01068">
    <property type="entry name" value="DNA_ligase_A_M"/>
    <property type="match status" value="1"/>
</dbReference>
<feature type="region of interest" description="Disordered" evidence="21">
    <location>
        <begin position="809"/>
        <end position="833"/>
    </location>
</feature>
<dbReference type="PANTHER" id="PTHR45674:SF9">
    <property type="entry name" value="DNA LIGASE 3"/>
    <property type="match status" value="1"/>
</dbReference>
<comment type="cofactor">
    <cofactor evidence="1">
        <name>Mg(2+)</name>
        <dbReference type="ChEBI" id="CHEBI:18420"/>
    </cofactor>
</comment>
<name>A0A8B6C3N3_MYTGA</name>
<keyword evidence="13" id="KW-0460">Magnesium</keyword>
<evidence type="ECO:0000313" key="25">
    <source>
        <dbReference type="Proteomes" id="UP000596742"/>
    </source>
</evidence>
<keyword evidence="5" id="KW-0132">Cell division</keyword>
<dbReference type="Proteomes" id="UP000596742">
    <property type="component" value="Unassembled WGS sequence"/>
</dbReference>
<feature type="compositionally biased region" description="Low complexity" evidence="21">
    <location>
        <begin position="824"/>
        <end position="833"/>
    </location>
</feature>
<dbReference type="InterPro" id="IPR012309">
    <property type="entry name" value="DNA_ligase_ATP-dep_C"/>
</dbReference>
<feature type="compositionally biased region" description="Basic and acidic residues" evidence="21">
    <location>
        <begin position="809"/>
        <end position="820"/>
    </location>
</feature>
<keyword evidence="11" id="KW-0862">Zinc</keyword>
<dbReference type="InterPro" id="IPR000977">
    <property type="entry name" value="DNA_ligase_ATP-dep"/>
</dbReference>
<evidence type="ECO:0000256" key="15">
    <source>
        <dbReference type="ARBA" id="ARBA00023204"/>
    </source>
</evidence>
<evidence type="ECO:0000256" key="18">
    <source>
        <dbReference type="ARBA" id="ARBA00034003"/>
    </source>
</evidence>
<keyword evidence="15 19" id="KW-0234">DNA repair</keyword>
<evidence type="ECO:0000256" key="12">
    <source>
        <dbReference type="ARBA" id="ARBA00022840"/>
    </source>
</evidence>
<organism evidence="24 25">
    <name type="scientific">Mytilus galloprovincialis</name>
    <name type="common">Mediterranean mussel</name>
    <dbReference type="NCBI Taxonomy" id="29158"/>
    <lineage>
        <taxon>Eukaryota</taxon>
        <taxon>Metazoa</taxon>
        <taxon>Spiralia</taxon>
        <taxon>Lophotrochozoa</taxon>
        <taxon>Mollusca</taxon>
        <taxon>Bivalvia</taxon>
        <taxon>Autobranchia</taxon>
        <taxon>Pteriomorphia</taxon>
        <taxon>Mytilida</taxon>
        <taxon>Mytiloidea</taxon>
        <taxon>Mytilidae</taxon>
        <taxon>Mytilinae</taxon>
        <taxon>Mytilus</taxon>
    </lineage>
</organism>
<dbReference type="GO" id="GO:0005524">
    <property type="term" value="F:ATP binding"/>
    <property type="evidence" value="ECO:0007669"/>
    <property type="project" value="UniProtKB-KW"/>
</dbReference>
<keyword evidence="17" id="KW-0131">Cell cycle</keyword>
<keyword evidence="4 19" id="KW-0436">Ligase</keyword>
<proteinExistence type="inferred from homology"/>
<dbReference type="NCBIfam" id="TIGR00574">
    <property type="entry name" value="dnl1"/>
    <property type="match status" value="1"/>
</dbReference>
<dbReference type="FunFam" id="1.10.3260.10:FF:000002">
    <property type="entry name" value="DNA ligase"/>
    <property type="match status" value="1"/>
</dbReference>
<dbReference type="AlphaFoldDB" id="A0A8B6C3N3"/>
<evidence type="ECO:0000256" key="7">
    <source>
        <dbReference type="ARBA" id="ARBA00022723"/>
    </source>
</evidence>
<evidence type="ECO:0000256" key="3">
    <source>
        <dbReference type="ARBA" id="ARBA00007572"/>
    </source>
</evidence>
<dbReference type="GO" id="GO:0051301">
    <property type="term" value="P:cell division"/>
    <property type="evidence" value="ECO:0007669"/>
    <property type="project" value="UniProtKB-KW"/>
</dbReference>
<dbReference type="FunFam" id="2.40.50.140:FF:000085">
    <property type="entry name" value="DNA ligase"/>
    <property type="match status" value="1"/>
</dbReference>
<evidence type="ECO:0000256" key="10">
    <source>
        <dbReference type="ARBA" id="ARBA00022771"/>
    </source>
</evidence>
<dbReference type="CDD" id="cd07967">
    <property type="entry name" value="OBF_DNA_ligase_III"/>
    <property type="match status" value="1"/>
</dbReference>
<evidence type="ECO:0000313" key="24">
    <source>
        <dbReference type="EMBL" id="VDH98743.1"/>
    </source>
</evidence>
<keyword evidence="10" id="KW-0863">Zinc-finger</keyword>
<dbReference type="Gene3D" id="3.30.1740.10">
    <property type="entry name" value="Zinc finger, PARP-type"/>
    <property type="match status" value="1"/>
</dbReference>
<feature type="domain" description="PARP-type" evidence="22">
    <location>
        <begin position="87"/>
        <end position="173"/>
    </location>
</feature>
<dbReference type="Pfam" id="PF00645">
    <property type="entry name" value="zf-PARP"/>
    <property type="match status" value="1"/>
</dbReference>